<protein>
    <submittedName>
        <fullName evidence="1">Uncharacterized protein</fullName>
    </submittedName>
</protein>
<proteinExistence type="predicted"/>
<keyword evidence="2" id="KW-1185">Reference proteome</keyword>
<gene>
    <name evidence="1" type="ORF">OSSY52_13170</name>
</gene>
<accession>A0A7G1G758</accession>
<name>A0A7G1G758_9BACT</name>
<evidence type="ECO:0000313" key="1">
    <source>
        <dbReference type="EMBL" id="BBE31176.1"/>
    </source>
</evidence>
<dbReference type="Proteomes" id="UP000516361">
    <property type="component" value="Chromosome"/>
</dbReference>
<dbReference type="EMBL" id="AP018712">
    <property type="protein sequence ID" value="BBE31176.1"/>
    <property type="molecule type" value="Genomic_DNA"/>
</dbReference>
<evidence type="ECO:0000313" key="2">
    <source>
        <dbReference type="Proteomes" id="UP000516361"/>
    </source>
</evidence>
<dbReference type="KEGG" id="ocy:OSSY52_13170"/>
<reference evidence="1 2" key="1">
    <citation type="submission" date="2018-06" db="EMBL/GenBank/DDBJ databases">
        <title>Genome sequencing of Oceanotoga sp. sy52.</title>
        <authorList>
            <person name="Mori K."/>
        </authorList>
    </citation>
    <scope>NUCLEOTIDE SEQUENCE [LARGE SCALE GENOMIC DNA]</scope>
    <source>
        <strain evidence="2">sy52</strain>
    </source>
</reference>
<organism evidence="1 2">
    <name type="scientific">Tepiditoga spiralis</name>
    <dbReference type="NCBI Taxonomy" id="2108365"/>
    <lineage>
        <taxon>Bacteria</taxon>
        <taxon>Thermotogati</taxon>
        <taxon>Thermotogota</taxon>
        <taxon>Thermotogae</taxon>
        <taxon>Petrotogales</taxon>
        <taxon>Petrotogaceae</taxon>
        <taxon>Tepiditoga</taxon>
    </lineage>
</organism>
<dbReference type="RefSeq" id="WP_190613561.1">
    <property type="nucleotide sequence ID" value="NZ_AP018712.1"/>
</dbReference>
<sequence>MKKIVSLILVLTSVLVMFGFNGDLEYLYGYDISKDASTSFQGIKSNIVLENDTGNIYYKLSMDFFSLNAGKIPSDLNVTSNIPEELKPFASLTNYGVPAVPYFLYNINEAFADIYTDNFTIRAGRFVPQSGSSTFYSPSVLIAEKDMINPFETMKTMAIDGAMISGDIGDINANLIIAPKTYDDIPSLYYPVITEKTVTEFNTTVSEEFSKEIASTVKESILYTLNANNATKPLASLPINVNIDAKYNMNNEEYSNEDVDKLAFENMNAGSVLSTNIMGFDVRAGFVHDHYHFIVPETVNFGKIYFDSNALNTTVGATVNYQAGLISQGKANSFNINEDVSLINADSATVTNYRPYRNSFTFDLQGVSNFIDSISYHAEGAVVVPEKTTIKLNYETPDKDGKFVKNTADATIFNDVYVKTVAGLEYTQGEDLTIGAEFFNGLPNEEFKDKLSIGGDMYIKAKISNISFEGLGLVAFSKINDKYEPGYNGIAKISYKGIDNFEPTLSINYAYAENSDHTLKAMEKLNNVGFMLKVFF</sequence>
<dbReference type="AlphaFoldDB" id="A0A7G1G758"/>
<dbReference type="InParanoid" id="A0A7G1G758"/>